<name>A0AAU9V893_EUPED</name>
<sequence>MPTEYNRRTDREEKALCDYLVTCAFANFGLSTKEARRFAYRLALAYNQKCSFSWSEREMAGKVMTIYDIPGIVKTSFDIVVIPRNICSGFSATEVWAVITDRPTVITG</sequence>
<evidence type="ECO:0000313" key="1">
    <source>
        <dbReference type="EMBL" id="CAH2105955.1"/>
    </source>
</evidence>
<dbReference type="EMBL" id="CAKOGL010000029">
    <property type="protein sequence ID" value="CAH2105955.1"/>
    <property type="molecule type" value="Genomic_DNA"/>
</dbReference>
<keyword evidence="2" id="KW-1185">Reference proteome</keyword>
<gene>
    <name evidence="1" type="ORF">EEDITHA_LOCUS20152</name>
</gene>
<accession>A0AAU9V893</accession>
<reference evidence="1" key="1">
    <citation type="submission" date="2022-03" db="EMBL/GenBank/DDBJ databases">
        <authorList>
            <person name="Tunstrom K."/>
        </authorList>
    </citation>
    <scope>NUCLEOTIDE SEQUENCE</scope>
</reference>
<dbReference type="Proteomes" id="UP001153954">
    <property type="component" value="Unassembled WGS sequence"/>
</dbReference>
<organism evidence="1 2">
    <name type="scientific">Euphydryas editha</name>
    <name type="common">Edith's checkerspot</name>
    <dbReference type="NCBI Taxonomy" id="104508"/>
    <lineage>
        <taxon>Eukaryota</taxon>
        <taxon>Metazoa</taxon>
        <taxon>Ecdysozoa</taxon>
        <taxon>Arthropoda</taxon>
        <taxon>Hexapoda</taxon>
        <taxon>Insecta</taxon>
        <taxon>Pterygota</taxon>
        <taxon>Neoptera</taxon>
        <taxon>Endopterygota</taxon>
        <taxon>Lepidoptera</taxon>
        <taxon>Glossata</taxon>
        <taxon>Ditrysia</taxon>
        <taxon>Papilionoidea</taxon>
        <taxon>Nymphalidae</taxon>
        <taxon>Nymphalinae</taxon>
        <taxon>Euphydryas</taxon>
    </lineage>
</organism>
<proteinExistence type="predicted"/>
<protein>
    <submittedName>
        <fullName evidence="1">Uncharacterized protein</fullName>
    </submittedName>
</protein>
<evidence type="ECO:0000313" key="2">
    <source>
        <dbReference type="Proteomes" id="UP001153954"/>
    </source>
</evidence>
<dbReference type="AlphaFoldDB" id="A0AAU9V893"/>
<comment type="caution">
    <text evidence="1">The sequence shown here is derived from an EMBL/GenBank/DDBJ whole genome shotgun (WGS) entry which is preliminary data.</text>
</comment>